<accession>A0ACC2XU63</accession>
<sequence>MRISRPRLASTQTPYVEPKDGSSSAIGATFRTTLVEKDKQNSTLLRNLLPQSNTDDTSVLDDIPLSAVLLLPEAVGTISLGESFRSIIALSNDSASAVQAPRIIAEIQTNTRKVEVTRKEATEGVLEKDAHLETIVEWEMQELGMTVLNVTVSYETQAGSREFTRYYKFNVTAPLAIKTKTHLPSAVNALFSPTVRERVYLEVVIQNIINTPIAFTSIDFLPVPGITIVEAPPSTSFQVQDEERQSTLLSTFDGPAELLQPGNTRQLLYVLAPAPRPEFPKSSLFLPHFTPGQVVPLGKLDLSWSGPYGESGHLMTSVLGRRAPPVSPVLSLRLPKTETVAEDRPPLDVDVTILGWDKERIIRGHYATMNLRLAVRSPTPVTDENRIVYIGYQWLVIKKVKLPPKPEIPVVNTPAPLEPTPTRSLLSQAQRFPHLLPSRLSRPATPVSPATVPGTPAATPLSRQTSNASEASAKPVLQTAAPAFFPPRPYLDVIDDEREPQVFDGLIEFSGTSLEITEVELKDLETASIVRDESPRTSIDGGRILPPPPPPAAKTKHQPEGFVDFSILLMPLKKGLGYIEGLRILQIYDRNDLVKGGGRTLAEFPTLGEVWIEIS</sequence>
<gene>
    <name evidence="1" type="ORF">QFC24_000931</name>
</gene>
<keyword evidence="2" id="KW-1185">Reference proteome</keyword>
<protein>
    <submittedName>
        <fullName evidence="1">Uncharacterized protein</fullName>
    </submittedName>
</protein>
<reference evidence="1" key="1">
    <citation type="submission" date="2023-04" db="EMBL/GenBank/DDBJ databases">
        <title>Draft Genome sequencing of Naganishia species isolated from polar environments using Oxford Nanopore Technology.</title>
        <authorList>
            <person name="Leo P."/>
            <person name="Venkateswaran K."/>
        </authorList>
    </citation>
    <scope>NUCLEOTIDE SEQUENCE</scope>
    <source>
        <strain evidence="1">DBVPG 5303</strain>
    </source>
</reference>
<dbReference type="EMBL" id="JASBWV010000002">
    <property type="protein sequence ID" value="KAJ9127522.1"/>
    <property type="molecule type" value="Genomic_DNA"/>
</dbReference>
<dbReference type="Proteomes" id="UP001234202">
    <property type="component" value="Unassembled WGS sequence"/>
</dbReference>
<organism evidence="1 2">
    <name type="scientific">Naganishia onofrii</name>
    <dbReference type="NCBI Taxonomy" id="1851511"/>
    <lineage>
        <taxon>Eukaryota</taxon>
        <taxon>Fungi</taxon>
        <taxon>Dikarya</taxon>
        <taxon>Basidiomycota</taxon>
        <taxon>Agaricomycotina</taxon>
        <taxon>Tremellomycetes</taxon>
        <taxon>Filobasidiales</taxon>
        <taxon>Filobasidiaceae</taxon>
        <taxon>Naganishia</taxon>
    </lineage>
</organism>
<comment type="caution">
    <text evidence="1">The sequence shown here is derived from an EMBL/GenBank/DDBJ whole genome shotgun (WGS) entry which is preliminary data.</text>
</comment>
<evidence type="ECO:0000313" key="2">
    <source>
        <dbReference type="Proteomes" id="UP001234202"/>
    </source>
</evidence>
<proteinExistence type="predicted"/>
<name>A0ACC2XU63_9TREE</name>
<evidence type="ECO:0000313" key="1">
    <source>
        <dbReference type="EMBL" id="KAJ9127522.1"/>
    </source>
</evidence>